<comment type="subcellular location">
    <subcellularLocation>
        <location evidence="1">Cell membrane</location>
        <topology evidence="1">Multi-pass membrane protein</topology>
    </subcellularLocation>
</comment>
<comment type="similarity">
    <text evidence="2 8">Belongs to the MIP/aquaporin (TC 1.A.8) family.</text>
</comment>
<evidence type="ECO:0000256" key="9">
    <source>
        <dbReference type="SAM" id="Phobius"/>
    </source>
</evidence>
<dbReference type="RefSeq" id="WP_201262752.1">
    <property type="nucleotide sequence ID" value="NZ_BFAG01000008.1"/>
</dbReference>
<evidence type="ECO:0000256" key="2">
    <source>
        <dbReference type="ARBA" id="ARBA00006175"/>
    </source>
</evidence>
<keyword evidence="7 9" id="KW-0472">Membrane</keyword>
<evidence type="ECO:0000256" key="6">
    <source>
        <dbReference type="ARBA" id="ARBA00022989"/>
    </source>
</evidence>
<dbReference type="InterPro" id="IPR000425">
    <property type="entry name" value="MIP"/>
</dbReference>
<organism evidence="10 11">
    <name type="scientific">Deinococcus aerius</name>
    <dbReference type="NCBI Taxonomy" id="200253"/>
    <lineage>
        <taxon>Bacteria</taxon>
        <taxon>Thermotogati</taxon>
        <taxon>Deinococcota</taxon>
        <taxon>Deinococci</taxon>
        <taxon>Deinococcales</taxon>
        <taxon>Deinococcaceae</taxon>
        <taxon>Deinococcus</taxon>
    </lineage>
</organism>
<evidence type="ECO:0000256" key="5">
    <source>
        <dbReference type="ARBA" id="ARBA00022692"/>
    </source>
</evidence>
<keyword evidence="4" id="KW-1003">Cell membrane</keyword>
<evidence type="ECO:0000256" key="1">
    <source>
        <dbReference type="ARBA" id="ARBA00004651"/>
    </source>
</evidence>
<accession>A0A2I9D742</accession>
<evidence type="ECO:0000256" key="4">
    <source>
        <dbReference type="ARBA" id="ARBA00022475"/>
    </source>
</evidence>
<evidence type="ECO:0000256" key="8">
    <source>
        <dbReference type="RuleBase" id="RU000477"/>
    </source>
</evidence>
<dbReference type="PANTHER" id="PTHR19139">
    <property type="entry name" value="AQUAPORIN TRANSPORTER"/>
    <property type="match status" value="1"/>
</dbReference>
<evidence type="ECO:0000313" key="11">
    <source>
        <dbReference type="Proteomes" id="UP000236569"/>
    </source>
</evidence>
<proteinExistence type="inferred from homology"/>
<feature type="transmembrane region" description="Helical" evidence="9">
    <location>
        <begin position="7"/>
        <end position="25"/>
    </location>
</feature>
<keyword evidence="3 8" id="KW-0813">Transport</keyword>
<dbReference type="PROSITE" id="PS00221">
    <property type="entry name" value="MIP"/>
    <property type="match status" value="1"/>
</dbReference>
<dbReference type="PRINTS" id="PR00783">
    <property type="entry name" value="MINTRINSICP"/>
</dbReference>
<gene>
    <name evidence="10" type="ORF">DAERI_080061</name>
</gene>
<evidence type="ECO:0000313" key="10">
    <source>
        <dbReference type="EMBL" id="GBF06270.1"/>
    </source>
</evidence>
<dbReference type="PANTHER" id="PTHR19139:SF199">
    <property type="entry name" value="MIP17260P"/>
    <property type="match status" value="1"/>
</dbReference>
<dbReference type="GO" id="GO:0015250">
    <property type="term" value="F:water channel activity"/>
    <property type="evidence" value="ECO:0007669"/>
    <property type="project" value="TreeGrafter"/>
</dbReference>
<keyword evidence="11" id="KW-1185">Reference proteome</keyword>
<name>A0A2I9D742_9DEIO</name>
<dbReference type="InterPro" id="IPR022357">
    <property type="entry name" value="MIP_CS"/>
</dbReference>
<comment type="caution">
    <text evidence="10">The sequence shown here is derived from an EMBL/GenBank/DDBJ whole genome shotgun (WGS) entry which is preliminary data.</text>
</comment>
<evidence type="ECO:0000256" key="3">
    <source>
        <dbReference type="ARBA" id="ARBA00022448"/>
    </source>
</evidence>
<feature type="transmembrane region" description="Helical" evidence="9">
    <location>
        <begin position="75"/>
        <end position="96"/>
    </location>
</feature>
<feature type="transmembrane region" description="Helical" evidence="9">
    <location>
        <begin position="149"/>
        <end position="170"/>
    </location>
</feature>
<dbReference type="InterPro" id="IPR034294">
    <property type="entry name" value="Aquaporin_transptr"/>
</dbReference>
<keyword evidence="5 8" id="KW-0812">Transmembrane</keyword>
<dbReference type="Pfam" id="PF00230">
    <property type="entry name" value="MIP"/>
    <property type="match status" value="1"/>
</dbReference>
<feature type="transmembrane region" description="Helical" evidence="9">
    <location>
        <begin position="190"/>
        <end position="211"/>
    </location>
</feature>
<dbReference type="Proteomes" id="UP000236569">
    <property type="component" value="Unassembled WGS sequence"/>
</dbReference>
<keyword evidence="6 9" id="KW-1133">Transmembrane helix</keyword>
<dbReference type="InterPro" id="IPR023271">
    <property type="entry name" value="Aquaporin-like"/>
</dbReference>
<sequence length="227" mass="22750">MTGGKMLAEGIGTFALVFAGMLAIVNHAGLLGVAFAHGLAITVMATALGTISGGQFNPAVSVGLSLVGRQSWADTLRFAAAQLVGGALGAFAVLAIRGQGALSGAGFGQPNPGPGFGAGAALGMETVLTFFLVLVVLKVAVRQGHALAGLIVGLTVVLDILAGGPVSGAAMNPARVFGPALVSGDWTFQWVYWVGPLLGAGLAALTARFLWRLPTQPQPVVPEARAV</sequence>
<dbReference type="AlphaFoldDB" id="A0A2I9D742"/>
<protein>
    <submittedName>
        <fullName evidence="10">MIP family channel protein</fullName>
    </submittedName>
</protein>
<feature type="transmembrane region" description="Helical" evidence="9">
    <location>
        <begin position="116"/>
        <end position="137"/>
    </location>
</feature>
<dbReference type="SUPFAM" id="SSF81338">
    <property type="entry name" value="Aquaporin-like"/>
    <property type="match status" value="1"/>
</dbReference>
<dbReference type="Gene3D" id="1.20.1080.10">
    <property type="entry name" value="Glycerol uptake facilitator protein"/>
    <property type="match status" value="1"/>
</dbReference>
<dbReference type="EMBL" id="BFAG01000008">
    <property type="protein sequence ID" value="GBF06270.1"/>
    <property type="molecule type" value="Genomic_DNA"/>
</dbReference>
<dbReference type="GO" id="GO:0005886">
    <property type="term" value="C:plasma membrane"/>
    <property type="evidence" value="ECO:0007669"/>
    <property type="project" value="UniProtKB-SubCell"/>
</dbReference>
<reference evidence="11" key="1">
    <citation type="submission" date="2018-01" db="EMBL/GenBank/DDBJ databases">
        <title>Draft Genome Sequence of the Radioresistant Bacterium Deinococcus aerius TR0125, Isolated from the Higher Atmosphere above Japan.</title>
        <authorList>
            <person name="Satoh K."/>
            <person name="Arai H."/>
            <person name="Sanzen T."/>
            <person name="Kawaguchi Y."/>
            <person name="Hayashi H."/>
            <person name="Yokobori S."/>
            <person name="Yamagishi A."/>
            <person name="Oono Y."/>
            <person name="Narumi I."/>
        </authorList>
    </citation>
    <scope>NUCLEOTIDE SEQUENCE [LARGE SCALE GENOMIC DNA]</scope>
    <source>
        <strain evidence="11">TR0125</strain>
    </source>
</reference>
<evidence type="ECO:0000256" key="7">
    <source>
        <dbReference type="ARBA" id="ARBA00023136"/>
    </source>
</evidence>